<feature type="transmembrane region" description="Helical" evidence="2">
    <location>
        <begin position="205"/>
        <end position="223"/>
    </location>
</feature>
<dbReference type="RefSeq" id="WP_201431180.1">
    <property type="nucleotide sequence ID" value="NZ_JAEQBW010000004.1"/>
</dbReference>
<feature type="transmembrane region" description="Helical" evidence="2">
    <location>
        <begin position="21"/>
        <end position="42"/>
    </location>
</feature>
<keyword evidence="5" id="KW-1185">Reference proteome</keyword>
<evidence type="ECO:0000256" key="2">
    <source>
        <dbReference type="SAM" id="Phobius"/>
    </source>
</evidence>
<feature type="transmembrane region" description="Helical" evidence="2">
    <location>
        <begin position="48"/>
        <end position="67"/>
    </location>
</feature>
<gene>
    <name evidence="4" type="ORF">JKA74_10650</name>
</gene>
<name>A0A935C9C1_9BACT</name>
<keyword evidence="2" id="KW-0812">Transmembrane</keyword>
<dbReference type="InterPro" id="IPR013517">
    <property type="entry name" value="FG-GAP"/>
</dbReference>
<protein>
    <submittedName>
        <fullName evidence="4">VCBS repeat-containing protein</fullName>
    </submittedName>
</protein>
<organism evidence="4 5">
    <name type="scientific">Marivirga aurantiaca</name>
    <dbReference type="NCBI Taxonomy" id="2802615"/>
    <lineage>
        <taxon>Bacteria</taxon>
        <taxon>Pseudomonadati</taxon>
        <taxon>Bacteroidota</taxon>
        <taxon>Cytophagia</taxon>
        <taxon>Cytophagales</taxon>
        <taxon>Marivirgaceae</taxon>
        <taxon>Marivirga</taxon>
    </lineage>
</organism>
<keyword evidence="2" id="KW-1133">Transmembrane helix</keyword>
<dbReference type="SUPFAM" id="SSF69318">
    <property type="entry name" value="Integrin alpha N-terminal domain"/>
    <property type="match status" value="2"/>
</dbReference>
<evidence type="ECO:0000259" key="3">
    <source>
        <dbReference type="Pfam" id="PF07593"/>
    </source>
</evidence>
<comment type="caution">
    <text evidence="4">The sequence shown here is derived from an EMBL/GenBank/DDBJ whole genome shotgun (WGS) entry which is preliminary data.</text>
</comment>
<evidence type="ECO:0000313" key="5">
    <source>
        <dbReference type="Proteomes" id="UP000611723"/>
    </source>
</evidence>
<dbReference type="InterPro" id="IPR028994">
    <property type="entry name" value="Integrin_alpha_N"/>
</dbReference>
<dbReference type="InterPro" id="IPR011519">
    <property type="entry name" value="UnbV_ASPIC"/>
</dbReference>
<evidence type="ECO:0000256" key="1">
    <source>
        <dbReference type="ARBA" id="ARBA00022729"/>
    </source>
</evidence>
<keyword evidence="1" id="KW-0732">Signal</keyword>
<accession>A0A935C9C1</accession>
<feature type="transmembrane region" description="Helical" evidence="2">
    <location>
        <begin position="72"/>
        <end position="91"/>
    </location>
</feature>
<reference evidence="4" key="1">
    <citation type="submission" date="2021-01" db="EMBL/GenBank/DDBJ databases">
        <title>Marivirga aurantiaca sp. nov., isolated from intertidal surface sediments.</title>
        <authorList>
            <person name="Zhang M."/>
        </authorList>
    </citation>
    <scope>NUCLEOTIDE SEQUENCE</scope>
    <source>
        <strain evidence="4">S37H4</strain>
    </source>
</reference>
<dbReference type="Gene3D" id="2.130.10.130">
    <property type="entry name" value="Integrin alpha, N-terminal"/>
    <property type="match status" value="2"/>
</dbReference>
<feature type="domain" description="ASPIC/UnbV" evidence="3">
    <location>
        <begin position="844"/>
        <end position="917"/>
    </location>
</feature>
<feature type="transmembrane region" description="Helical" evidence="2">
    <location>
        <begin position="176"/>
        <end position="193"/>
    </location>
</feature>
<dbReference type="Pfam" id="PF07593">
    <property type="entry name" value="UnbV_ASPIC"/>
    <property type="match status" value="1"/>
</dbReference>
<dbReference type="PANTHER" id="PTHR16026">
    <property type="entry name" value="CARTILAGE ACIDIC PROTEIN 1"/>
    <property type="match status" value="1"/>
</dbReference>
<dbReference type="InterPro" id="IPR027039">
    <property type="entry name" value="Crtac1"/>
</dbReference>
<keyword evidence="2" id="KW-0472">Membrane</keyword>
<dbReference type="Pfam" id="PF13517">
    <property type="entry name" value="FG-GAP_3"/>
    <property type="match status" value="3"/>
</dbReference>
<dbReference type="EMBL" id="JAEQBW010000004">
    <property type="protein sequence ID" value="MBK6265497.1"/>
    <property type="molecule type" value="Genomic_DNA"/>
</dbReference>
<evidence type="ECO:0000313" key="4">
    <source>
        <dbReference type="EMBL" id="MBK6265497.1"/>
    </source>
</evidence>
<dbReference type="Proteomes" id="UP000611723">
    <property type="component" value="Unassembled WGS sequence"/>
</dbReference>
<dbReference type="PANTHER" id="PTHR16026:SF0">
    <property type="entry name" value="CARTILAGE ACIDIC PROTEIN 1"/>
    <property type="match status" value="1"/>
</dbReference>
<feature type="transmembrane region" description="Helical" evidence="2">
    <location>
        <begin position="122"/>
        <end position="146"/>
    </location>
</feature>
<feature type="transmembrane region" description="Helical" evidence="2">
    <location>
        <begin position="257"/>
        <end position="275"/>
    </location>
</feature>
<feature type="transmembrane region" description="Helical" evidence="2">
    <location>
        <begin position="152"/>
        <end position="169"/>
    </location>
</feature>
<dbReference type="AlphaFoldDB" id="A0A935C9C1"/>
<proteinExistence type="predicted"/>
<sequence>MINLKPNTWTGSYSIPPAGDVRWRAFGLLFLYLILGMTILGFSRQPLHIFILIASGALLDVVLSGLLRSRKIFPLSAMISCSSLALILNWSFGMHNLWLPVFICIASKYLITLNGKHFFNPSLFAICVCLILGEEFVTLAPAYQWYGSAETAWLMGFFIVTGALFLFVFKIKRGWLIGSFLITFFLQTLYRAYVMEHIIPWETLFLSSLTSPAFYLFTFYMITDPATSPGKRSDQILVGVFIALFDLLFHLKYSLYTFFFAGLTVAGIRYIYFLAKQLLSKDGFYPLSAIKAKASHAGLLLVFFIPVILAFQLNKNEALIPHEDLFSLENVTHEHSGLGWAKGDLLENTDPRLAHVAKWILSVGDASAIADVNHDGLPDIFLTQPLKTAEWKAKLYINQGDFRFEKVSIPDLDRYLDDPVKYGVPGFAFFMDYDNDGDKDLFVGFGFGKSHLFENKSTADGKVVFKEVKVPFLENQHTICLAANAFDFDNDGFLDLFLTNTLPTHLPGYKENPEPLNIFKLPEAAYEGDERMFQFMHESWHNANNGGLNYLLKNTRDSSVFSSLNNDEIGLQATRWSLAVGTLDINNDGFTDIYVANDFGRDDCYLNMEGKYFERQEGEFYGDLGLDTYKGMNVSVGDLDRNGKEDIYISNVHHAMQAEGSLLWMNFTEDEAPKANFKEQASQLNALNTNRFGWGAAVGDLNLNGWQDVIQANGMVDASWDPKFEKPTDYWYYQAQIARTGPEVHSFANKWADIRGCFIYPNEPDRVMINNYGKGFVDLAEQLNLTHQANTRGVALADFDNDGDLDILITNQFGAPILYKNKLENHQWLAVSLSGNGITTNSDAVGSKVWISYTLEGEKQTQYREQRLVNGFSAMGDNRLLFGLGHKKYKVENLQLKVQWHNGEQQVLNVDELNQYLEINQGLKL</sequence>
<feature type="transmembrane region" description="Helical" evidence="2">
    <location>
        <begin position="296"/>
        <end position="313"/>
    </location>
</feature>